<protein>
    <submittedName>
        <fullName evidence="1">Uncharacterized protein</fullName>
    </submittedName>
</protein>
<dbReference type="RefSeq" id="WP_211093443.1">
    <property type="nucleotide sequence ID" value="NZ_JABAIL010000035.1"/>
</dbReference>
<accession>A0A7X8SRL7</accession>
<dbReference type="AlphaFoldDB" id="A0A7X8SRL7"/>
<reference evidence="1 2" key="1">
    <citation type="submission" date="2020-04" db="EMBL/GenBank/DDBJ databases">
        <title>Flammeovirga sp. SR4, a novel species isolated from seawater.</title>
        <authorList>
            <person name="Wang X."/>
        </authorList>
    </citation>
    <scope>NUCLEOTIDE SEQUENCE [LARGE SCALE GENOMIC DNA]</scope>
    <source>
        <strain evidence="1 2">SR4</strain>
    </source>
</reference>
<dbReference type="Proteomes" id="UP000585050">
    <property type="component" value="Unassembled WGS sequence"/>
</dbReference>
<proteinExistence type="predicted"/>
<organism evidence="1 2">
    <name type="scientific">Flammeovirga agarivorans</name>
    <dbReference type="NCBI Taxonomy" id="2726742"/>
    <lineage>
        <taxon>Bacteria</taxon>
        <taxon>Pseudomonadati</taxon>
        <taxon>Bacteroidota</taxon>
        <taxon>Cytophagia</taxon>
        <taxon>Cytophagales</taxon>
        <taxon>Flammeovirgaceae</taxon>
        <taxon>Flammeovirga</taxon>
    </lineage>
</organism>
<dbReference type="EMBL" id="JABAIL010000035">
    <property type="protein sequence ID" value="NLR95076.1"/>
    <property type="molecule type" value="Genomic_DNA"/>
</dbReference>
<sequence length="141" mass="16724">MNSIVNYKTYKDEIIYSISIPIEYYPIKINEDTISIFQFSRIKNEIEYQGSTCEFLDSLNISDDSIRVYRSYYDRPNSYDEESEIFWTKDLGLIGVYNSGGWGVLQLVDYELDTMNMKEKLYDYIIERHKNKTIKKVANNS</sequence>
<evidence type="ECO:0000313" key="1">
    <source>
        <dbReference type="EMBL" id="NLR95076.1"/>
    </source>
</evidence>
<evidence type="ECO:0000313" key="2">
    <source>
        <dbReference type="Proteomes" id="UP000585050"/>
    </source>
</evidence>
<keyword evidence="2" id="KW-1185">Reference proteome</keyword>
<gene>
    <name evidence="1" type="ORF">HGP29_28005</name>
</gene>
<comment type="caution">
    <text evidence="1">The sequence shown here is derived from an EMBL/GenBank/DDBJ whole genome shotgun (WGS) entry which is preliminary data.</text>
</comment>
<name>A0A7X8SRL7_9BACT</name>